<dbReference type="InterPro" id="IPR018253">
    <property type="entry name" value="DnaJ_domain_CS"/>
</dbReference>
<evidence type="ECO:0000256" key="1">
    <source>
        <dbReference type="ARBA" id="ARBA00022723"/>
    </source>
</evidence>
<organism evidence="10 11">
    <name type="scientific">[Candida] railenensis</name>
    <dbReference type="NCBI Taxonomy" id="45579"/>
    <lineage>
        <taxon>Eukaryota</taxon>
        <taxon>Fungi</taxon>
        <taxon>Dikarya</taxon>
        <taxon>Ascomycota</taxon>
        <taxon>Saccharomycotina</taxon>
        <taxon>Pichiomycetes</taxon>
        <taxon>Debaryomycetaceae</taxon>
        <taxon>Kurtzmaniella</taxon>
    </lineage>
</organism>
<evidence type="ECO:0000259" key="8">
    <source>
        <dbReference type="PROSITE" id="PS50076"/>
    </source>
</evidence>
<dbReference type="InterPro" id="IPR036410">
    <property type="entry name" value="HSP_DnaJ_Cys-rich_dom_sf"/>
</dbReference>
<accession>A0A9P0QP49</accession>
<feature type="domain" description="J" evidence="8">
    <location>
        <begin position="22"/>
        <end position="86"/>
    </location>
</feature>
<dbReference type="PANTHER" id="PTHR43888">
    <property type="entry name" value="DNAJ-LIKE-2, ISOFORM A-RELATED"/>
    <property type="match status" value="1"/>
</dbReference>
<sequence length="376" mass="42196">MRLNFIQYFVFSILVSLVQGKDFYDVLGVSKSASEREIKSAYRQLSKQYHPDKNQSPEAHDIFVEIGEAYEVLSNQEKKRNYDQYGDPNGPQQPQFGGDGFFNQFFGGHQQQQQRQGGSGRPRGENAQLALDISLVDFYRGKSVDFDVEMWNICTECVGTGSEDQQKHTCGKCNGEGIINIRRQLAPGMIQQVRSYCDECGGTGSKITNHCKHCEGKGIRKVGRSYNVHLGAGFPRNGQQVLHGEGDENPDTDPGDLVINMRETLKNSWGYRRVGDNLYREEVLTIKEALLGGWERHIPFFDTIDTELTISRGVNEMIMNGEVEILHGKGMPIYNADGLGDDDNHGDLFIEYKIVMPGGGEKAAGEKLKEILRDEL</sequence>
<dbReference type="CDD" id="cd06257">
    <property type="entry name" value="DnaJ"/>
    <property type="match status" value="1"/>
</dbReference>
<feature type="chain" id="PRO_5040326907" evidence="7">
    <location>
        <begin position="21"/>
        <end position="376"/>
    </location>
</feature>
<evidence type="ECO:0000259" key="9">
    <source>
        <dbReference type="PROSITE" id="PS51188"/>
    </source>
</evidence>
<dbReference type="SUPFAM" id="SSF57938">
    <property type="entry name" value="DnaJ/Hsp40 cysteine-rich domain"/>
    <property type="match status" value="1"/>
</dbReference>
<dbReference type="GO" id="GO:0030544">
    <property type="term" value="F:Hsp70 protein binding"/>
    <property type="evidence" value="ECO:0007669"/>
    <property type="project" value="InterPro"/>
</dbReference>
<dbReference type="Pfam" id="PF00226">
    <property type="entry name" value="DnaJ"/>
    <property type="match status" value="1"/>
</dbReference>
<dbReference type="PROSITE" id="PS50076">
    <property type="entry name" value="DNAJ_2"/>
    <property type="match status" value="1"/>
</dbReference>
<feature type="zinc finger region" description="CR-type" evidence="6">
    <location>
        <begin position="141"/>
        <end position="223"/>
    </location>
</feature>
<evidence type="ECO:0000256" key="7">
    <source>
        <dbReference type="SAM" id="SignalP"/>
    </source>
</evidence>
<proteinExistence type="predicted"/>
<dbReference type="Gene3D" id="2.10.230.10">
    <property type="entry name" value="Heat shock protein DnaJ, cysteine-rich domain"/>
    <property type="match status" value="1"/>
</dbReference>
<dbReference type="PROSITE" id="PS51188">
    <property type="entry name" value="ZF_CR"/>
    <property type="match status" value="1"/>
</dbReference>
<dbReference type="Proteomes" id="UP000837801">
    <property type="component" value="Unassembled WGS sequence"/>
</dbReference>
<dbReference type="AlphaFoldDB" id="A0A9P0QP49"/>
<name>A0A9P0QP49_9ASCO</name>
<keyword evidence="11" id="KW-1185">Reference proteome</keyword>
<keyword evidence="3 6" id="KW-0863">Zinc-finger</keyword>
<keyword evidence="5" id="KW-0143">Chaperone</keyword>
<keyword evidence="2" id="KW-0677">Repeat</keyword>
<dbReference type="InterPro" id="IPR001305">
    <property type="entry name" value="HSP_DnaJ_Cys-rich_dom"/>
</dbReference>
<dbReference type="InterPro" id="IPR036869">
    <property type="entry name" value="J_dom_sf"/>
</dbReference>
<dbReference type="InterPro" id="IPR008971">
    <property type="entry name" value="HSP40/DnaJ_pept-bd"/>
</dbReference>
<dbReference type="FunFam" id="2.10.230.10:FF:000001">
    <property type="entry name" value="DnaJ subfamily A member 2"/>
    <property type="match status" value="1"/>
</dbReference>
<dbReference type="GO" id="GO:0051082">
    <property type="term" value="F:unfolded protein binding"/>
    <property type="evidence" value="ECO:0007669"/>
    <property type="project" value="InterPro"/>
</dbReference>
<dbReference type="PRINTS" id="PR00625">
    <property type="entry name" value="JDOMAIN"/>
</dbReference>
<dbReference type="InterPro" id="IPR044713">
    <property type="entry name" value="DNJA1/2-like"/>
</dbReference>
<dbReference type="InterPro" id="IPR002939">
    <property type="entry name" value="DnaJ_C"/>
</dbReference>
<dbReference type="PROSITE" id="PS00636">
    <property type="entry name" value="DNAJ_1"/>
    <property type="match status" value="1"/>
</dbReference>
<evidence type="ECO:0000256" key="6">
    <source>
        <dbReference type="PROSITE-ProRule" id="PRU00546"/>
    </source>
</evidence>
<feature type="signal peptide" evidence="7">
    <location>
        <begin position="1"/>
        <end position="20"/>
    </location>
</feature>
<dbReference type="InterPro" id="IPR001623">
    <property type="entry name" value="DnaJ_domain"/>
</dbReference>
<dbReference type="SMART" id="SM00271">
    <property type="entry name" value="DnaJ"/>
    <property type="match status" value="1"/>
</dbReference>
<evidence type="ECO:0000313" key="10">
    <source>
        <dbReference type="EMBL" id="CAH2352335.1"/>
    </source>
</evidence>
<reference evidence="10" key="1">
    <citation type="submission" date="2022-03" db="EMBL/GenBank/DDBJ databases">
        <authorList>
            <person name="Legras J.-L."/>
            <person name="Devillers H."/>
            <person name="Grondin C."/>
        </authorList>
    </citation>
    <scope>NUCLEOTIDE SEQUENCE</scope>
    <source>
        <strain evidence="10">CLIB 1423</strain>
    </source>
</reference>
<protein>
    <submittedName>
        <fullName evidence="10">DnaJ-related protein Scj1p</fullName>
    </submittedName>
</protein>
<dbReference type="GO" id="GO:0006457">
    <property type="term" value="P:protein folding"/>
    <property type="evidence" value="ECO:0007669"/>
    <property type="project" value="InterPro"/>
</dbReference>
<dbReference type="GO" id="GO:0008270">
    <property type="term" value="F:zinc ion binding"/>
    <property type="evidence" value="ECO:0007669"/>
    <property type="project" value="UniProtKB-KW"/>
</dbReference>
<dbReference type="Pfam" id="PF01556">
    <property type="entry name" value="DnaJ_C"/>
    <property type="match status" value="1"/>
</dbReference>
<comment type="caution">
    <text evidence="10">The sequence shown here is derived from an EMBL/GenBank/DDBJ whole genome shotgun (WGS) entry which is preliminary data.</text>
</comment>
<keyword evidence="1 6" id="KW-0479">Metal-binding</keyword>
<dbReference type="Pfam" id="PF00684">
    <property type="entry name" value="DnaJ_CXXCXGXG"/>
    <property type="match status" value="1"/>
</dbReference>
<dbReference type="OrthoDB" id="550424at2759"/>
<evidence type="ECO:0000256" key="3">
    <source>
        <dbReference type="ARBA" id="ARBA00022771"/>
    </source>
</evidence>
<evidence type="ECO:0000256" key="4">
    <source>
        <dbReference type="ARBA" id="ARBA00022833"/>
    </source>
</evidence>
<gene>
    <name evidence="10" type="ORF">CLIB1423_06S04060</name>
</gene>
<dbReference type="CDD" id="cd10719">
    <property type="entry name" value="DnaJ_zf"/>
    <property type="match status" value="1"/>
</dbReference>
<dbReference type="Gene3D" id="2.60.260.20">
    <property type="entry name" value="Urease metallochaperone UreE, N-terminal domain"/>
    <property type="match status" value="2"/>
</dbReference>
<feature type="domain" description="CR-type" evidence="9">
    <location>
        <begin position="141"/>
        <end position="223"/>
    </location>
</feature>
<evidence type="ECO:0000313" key="11">
    <source>
        <dbReference type="Proteomes" id="UP000837801"/>
    </source>
</evidence>
<keyword evidence="7" id="KW-0732">Signal</keyword>
<dbReference type="EMBL" id="CAKXYY010000006">
    <property type="protein sequence ID" value="CAH2352335.1"/>
    <property type="molecule type" value="Genomic_DNA"/>
</dbReference>
<keyword evidence="4 6" id="KW-0862">Zinc</keyword>
<evidence type="ECO:0000256" key="5">
    <source>
        <dbReference type="ARBA" id="ARBA00023186"/>
    </source>
</evidence>
<dbReference type="SUPFAM" id="SSF49493">
    <property type="entry name" value="HSP40/DnaJ peptide-binding domain"/>
    <property type="match status" value="2"/>
</dbReference>
<dbReference type="Gene3D" id="1.10.287.110">
    <property type="entry name" value="DnaJ domain"/>
    <property type="match status" value="1"/>
</dbReference>
<evidence type="ECO:0000256" key="2">
    <source>
        <dbReference type="ARBA" id="ARBA00022737"/>
    </source>
</evidence>
<dbReference type="SUPFAM" id="SSF46565">
    <property type="entry name" value="Chaperone J-domain"/>
    <property type="match status" value="1"/>
</dbReference>